<dbReference type="Pfam" id="PF00200">
    <property type="entry name" value="Disintegrin"/>
    <property type="match status" value="1"/>
</dbReference>
<keyword evidence="1" id="KW-1015">Disulfide bond</keyword>
<accession>T1G3P7</accession>
<dbReference type="OMA" id="HWNISKA"/>
<gene>
    <name evidence="4" type="primary">20215695</name>
    <name evidence="3" type="ORF">HELRODRAFT_79526</name>
</gene>
<dbReference type="InterPro" id="IPR036436">
    <property type="entry name" value="Disintegrin_dom_sf"/>
</dbReference>
<dbReference type="InParanoid" id="T1G3P7"/>
<dbReference type="InterPro" id="IPR001762">
    <property type="entry name" value="Disintegrin_dom"/>
</dbReference>
<protein>
    <recommendedName>
        <fullName evidence="2">Disintegrin domain-containing protein</fullName>
    </recommendedName>
</protein>
<dbReference type="CTD" id="20215695"/>
<dbReference type="eggNOG" id="KOG3607">
    <property type="taxonomic scope" value="Eukaryota"/>
</dbReference>
<feature type="domain" description="Disintegrin" evidence="2">
    <location>
        <begin position="8"/>
        <end position="97"/>
    </location>
</feature>
<dbReference type="OrthoDB" id="5951731at2759"/>
<reference evidence="5" key="1">
    <citation type="submission" date="2012-12" db="EMBL/GenBank/DDBJ databases">
        <authorList>
            <person name="Hellsten U."/>
            <person name="Grimwood J."/>
            <person name="Chapman J.A."/>
            <person name="Shapiro H."/>
            <person name="Aerts A."/>
            <person name="Otillar R.P."/>
            <person name="Terry A.Y."/>
            <person name="Boore J.L."/>
            <person name="Simakov O."/>
            <person name="Marletaz F."/>
            <person name="Cho S.-J."/>
            <person name="Edsinger-Gonzales E."/>
            <person name="Havlak P."/>
            <person name="Kuo D.-H."/>
            <person name="Larsson T."/>
            <person name="Lv J."/>
            <person name="Arendt D."/>
            <person name="Savage R."/>
            <person name="Osoegawa K."/>
            <person name="de Jong P."/>
            <person name="Lindberg D.R."/>
            <person name="Seaver E.C."/>
            <person name="Weisblat D.A."/>
            <person name="Putnam N.H."/>
            <person name="Grigoriev I.V."/>
            <person name="Rokhsar D.S."/>
        </authorList>
    </citation>
    <scope>NUCLEOTIDE SEQUENCE</scope>
</reference>
<evidence type="ECO:0000313" key="3">
    <source>
        <dbReference type="EMBL" id="ESO03878.1"/>
    </source>
</evidence>
<name>T1G3P7_HELRO</name>
<dbReference type="PROSITE" id="PS50214">
    <property type="entry name" value="DISINTEGRIN_2"/>
    <property type="match status" value="1"/>
</dbReference>
<organism evidence="4 5">
    <name type="scientific">Helobdella robusta</name>
    <name type="common">Californian leech</name>
    <dbReference type="NCBI Taxonomy" id="6412"/>
    <lineage>
        <taxon>Eukaryota</taxon>
        <taxon>Metazoa</taxon>
        <taxon>Spiralia</taxon>
        <taxon>Lophotrochozoa</taxon>
        <taxon>Annelida</taxon>
        <taxon>Clitellata</taxon>
        <taxon>Hirudinea</taxon>
        <taxon>Rhynchobdellida</taxon>
        <taxon>Glossiphoniidae</taxon>
        <taxon>Helobdella</taxon>
    </lineage>
</organism>
<dbReference type="GeneID" id="20215695"/>
<dbReference type="AlphaFoldDB" id="T1G3P7"/>
<reference evidence="4" key="3">
    <citation type="submission" date="2015-06" db="UniProtKB">
        <authorList>
            <consortium name="EnsemblMetazoa"/>
        </authorList>
    </citation>
    <scope>IDENTIFICATION</scope>
</reference>
<evidence type="ECO:0000256" key="1">
    <source>
        <dbReference type="PROSITE-ProRule" id="PRU00068"/>
    </source>
</evidence>
<evidence type="ECO:0000313" key="5">
    <source>
        <dbReference type="Proteomes" id="UP000015101"/>
    </source>
</evidence>
<dbReference type="EMBL" id="KB096551">
    <property type="protein sequence ID" value="ESO03878.1"/>
    <property type="molecule type" value="Genomic_DNA"/>
</dbReference>
<reference evidence="3 5" key="2">
    <citation type="journal article" date="2013" name="Nature">
        <title>Insights into bilaterian evolution from three spiralian genomes.</title>
        <authorList>
            <person name="Simakov O."/>
            <person name="Marletaz F."/>
            <person name="Cho S.J."/>
            <person name="Edsinger-Gonzales E."/>
            <person name="Havlak P."/>
            <person name="Hellsten U."/>
            <person name="Kuo D.H."/>
            <person name="Larsson T."/>
            <person name="Lv J."/>
            <person name="Arendt D."/>
            <person name="Savage R."/>
            <person name="Osoegawa K."/>
            <person name="de Jong P."/>
            <person name="Grimwood J."/>
            <person name="Chapman J.A."/>
            <person name="Shapiro H."/>
            <person name="Aerts A."/>
            <person name="Otillar R.P."/>
            <person name="Terry A.Y."/>
            <person name="Boore J.L."/>
            <person name="Grigoriev I.V."/>
            <person name="Lindberg D.R."/>
            <person name="Seaver E.C."/>
            <person name="Weisblat D.A."/>
            <person name="Putnam N.H."/>
            <person name="Rokhsar D.S."/>
        </authorList>
    </citation>
    <scope>NUCLEOTIDE SEQUENCE</scope>
</reference>
<keyword evidence="5" id="KW-1185">Reference proteome</keyword>
<evidence type="ECO:0000313" key="4">
    <source>
        <dbReference type="EnsemblMetazoa" id="HelroP79526"/>
    </source>
</evidence>
<evidence type="ECO:0000259" key="2">
    <source>
        <dbReference type="PROSITE" id="PS50214"/>
    </source>
</evidence>
<sequence length="116" mass="12643">MAPFEKIAAKCGNGLIDEGEDCDCSDFQDRYCSTNCCDQKTCKFKPGSECATGLCCNFSTCKVISAGDVCRAQKDVCDIEDKCDGQSNLCPDINRQDGSMCSVNISLKLMQPRNLQ</sequence>
<proteinExistence type="predicted"/>
<dbReference type="EMBL" id="AMQM01004400">
    <property type="status" value="NOT_ANNOTATED_CDS"/>
    <property type="molecule type" value="Genomic_DNA"/>
</dbReference>
<dbReference type="Gene3D" id="4.10.70.10">
    <property type="entry name" value="Disintegrin domain"/>
    <property type="match status" value="1"/>
</dbReference>
<dbReference type="HOGENOM" id="CLU_156099_0_0_1"/>
<dbReference type="SUPFAM" id="SSF57552">
    <property type="entry name" value="Blood coagulation inhibitor (disintegrin)"/>
    <property type="match status" value="1"/>
</dbReference>
<feature type="disulfide bond" evidence="1">
    <location>
        <begin position="70"/>
        <end position="90"/>
    </location>
</feature>
<dbReference type="SMART" id="SM00050">
    <property type="entry name" value="DISIN"/>
    <property type="match status" value="1"/>
</dbReference>
<dbReference type="RefSeq" id="XP_009017814.1">
    <property type="nucleotide sequence ID" value="XM_009019566.1"/>
</dbReference>
<dbReference type="KEGG" id="hro:HELRODRAFT_79526"/>
<dbReference type="Proteomes" id="UP000015101">
    <property type="component" value="Unassembled WGS sequence"/>
</dbReference>
<dbReference type="EnsemblMetazoa" id="HelroT79526">
    <property type="protein sequence ID" value="HelroP79526"/>
    <property type="gene ID" value="HelroG79526"/>
</dbReference>
<dbReference type="PANTHER" id="PTHR11905">
    <property type="entry name" value="ADAM A DISINTEGRIN AND METALLOPROTEASE DOMAIN"/>
    <property type="match status" value="1"/>
</dbReference>
<dbReference type="PANTHER" id="PTHR11905:SF159">
    <property type="entry name" value="ADAM METALLOPROTEASE"/>
    <property type="match status" value="1"/>
</dbReference>